<dbReference type="PANTHER" id="PTHR43304:SF1">
    <property type="entry name" value="PAC DOMAIN-CONTAINING PROTEIN"/>
    <property type="match status" value="1"/>
</dbReference>
<feature type="domain" description="Histidine kinase" evidence="6">
    <location>
        <begin position="135"/>
        <end position="359"/>
    </location>
</feature>
<dbReference type="InterPro" id="IPR003661">
    <property type="entry name" value="HisK_dim/P_dom"/>
</dbReference>
<evidence type="ECO:0000256" key="3">
    <source>
        <dbReference type="ARBA" id="ARBA00022553"/>
    </source>
</evidence>
<evidence type="ECO:0000256" key="4">
    <source>
        <dbReference type="ARBA" id="ARBA00022679"/>
    </source>
</evidence>
<protein>
    <recommendedName>
        <fullName evidence="2">histidine kinase</fullName>
        <ecNumber evidence="2">2.7.13.3</ecNumber>
    </recommendedName>
</protein>
<dbReference type="PROSITE" id="PS50109">
    <property type="entry name" value="HIS_KIN"/>
    <property type="match status" value="1"/>
</dbReference>
<feature type="domain" description="PAS" evidence="7">
    <location>
        <begin position="6"/>
        <end position="77"/>
    </location>
</feature>
<sequence length="364" mass="40995">MDTTLPLEQYRLLVEHAPTMVWRSGLDGLCNYFNATWLRFTGRTQEQEVGNGWVSGVHPDDMKRCMEIYLSNFERRQPFEMEYRLRRCDGVYRSIFDRGVPFTDDQGHFAGFIGSCVDVQERLEADRAKATFVALAAHELRTPLCSMQMYLEAMRRQLEQAEPATSSALMRMSAQLDRVSTLVHDLEDTGRRDANLPLVMNKEELELSELVQEVVAKHRDTLTLRARGRQRHGFELSIGPGPWPVLADRERLEHVLDRLLINALKYSPQGGTIRVCLAREGDVLKLSVSDQGIGIPASDVPFLTRPYFRASNVSPENFPGLGLGLPLVKDIVEAHGGGLRIQSEQGQGTTVTIFLPEALSEARV</sequence>
<dbReference type="NCBIfam" id="TIGR00229">
    <property type="entry name" value="sensory_box"/>
    <property type="match status" value="1"/>
</dbReference>
<dbReference type="SMART" id="SM00387">
    <property type="entry name" value="HATPase_c"/>
    <property type="match status" value="1"/>
</dbReference>
<dbReference type="InterPro" id="IPR052162">
    <property type="entry name" value="Sensor_kinase/Photoreceptor"/>
</dbReference>
<evidence type="ECO:0000259" key="8">
    <source>
        <dbReference type="PROSITE" id="PS50113"/>
    </source>
</evidence>
<dbReference type="Pfam" id="PF00512">
    <property type="entry name" value="HisKA"/>
    <property type="match status" value="1"/>
</dbReference>
<dbReference type="PRINTS" id="PR00344">
    <property type="entry name" value="BCTRLSENSOR"/>
</dbReference>
<evidence type="ECO:0000256" key="1">
    <source>
        <dbReference type="ARBA" id="ARBA00000085"/>
    </source>
</evidence>
<evidence type="ECO:0000313" key="10">
    <source>
        <dbReference type="Proteomes" id="UP001207654"/>
    </source>
</evidence>
<proteinExistence type="predicted"/>
<keyword evidence="4" id="KW-0808">Transferase</keyword>
<dbReference type="InterPro" id="IPR036097">
    <property type="entry name" value="HisK_dim/P_sf"/>
</dbReference>
<comment type="catalytic activity">
    <reaction evidence="1">
        <text>ATP + protein L-histidine = ADP + protein N-phospho-L-histidine.</text>
        <dbReference type="EC" id="2.7.13.3"/>
    </reaction>
</comment>
<dbReference type="SMART" id="SM00091">
    <property type="entry name" value="PAS"/>
    <property type="match status" value="1"/>
</dbReference>
<dbReference type="Gene3D" id="3.30.450.20">
    <property type="entry name" value="PAS domain"/>
    <property type="match status" value="1"/>
</dbReference>
<evidence type="ECO:0000256" key="5">
    <source>
        <dbReference type="ARBA" id="ARBA00022777"/>
    </source>
</evidence>
<dbReference type="SMART" id="SM00086">
    <property type="entry name" value="PAC"/>
    <property type="match status" value="1"/>
</dbReference>
<evidence type="ECO:0000256" key="2">
    <source>
        <dbReference type="ARBA" id="ARBA00012438"/>
    </source>
</evidence>
<evidence type="ECO:0000259" key="7">
    <source>
        <dbReference type="PROSITE" id="PS50112"/>
    </source>
</evidence>
<dbReference type="SMART" id="SM00388">
    <property type="entry name" value="HisKA"/>
    <property type="match status" value="1"/>
</dbReference>
<dbReference type="CDD" id="cd00075">
    <property type="entry name" value="HATPase"/>
    <property type="match status" value="1"/>
</dbReference>
<dbReference type="InterPro" id="IPR004358">
    <property type="entry name" value="Sig_transdc_His_kin-like_C"/>
</dbReference>
<dbReference type="InterPro" id="IPR000700">
    <property type="entry name" value="PAS-assoc_C"/>
</dbReference>
<keyword evidence="5 9" id="KW-0418">Kinase</keyword>
<dbReference type="InterPro" id="IPR035965">
    <property type="entry name" value="PAS-like_dom_sf"/>
</dbReference>
<feature type="domain" description="PAC" evidence="8">
    <location>
        <begin position="79"/>
        <end position="131"/>
    </location>
</feature>
<organism evidence="9 10">
    <name type="scientific">Archangium lansingense</name>
    <dbReference type="NCBI Taxonomy" id="2995310"/>
    <lineage>
        <taxon>Bacteria</taxon>
        <taxon>Pseudomonadati</taxon>
        <taxon>Myxococcota</taxon>
        <taxon>Myxococcia</taxon>
        <taxon>Myxococcales</taxon>
        <taxon>Cystobacterineae</taxon>
        <taxon>Archangiaceae</taxon>
        <taxon>Archangium</taxon>
    </lineage>
</organism>
<dbReference type="InterPro" id="IPR005467">
    <property type="entry name" value="His_kinase_dom"/>
</dbReference>
<dbReference type="EC" id="2.7.13.3" evidence="2"/>
<comment type="caution">
    <text evidence="9">The sequence shown here is derived from an EMBL/GenBank/DDBJ whole genome shotgun (WGS) entry which is preliminary data.</text>
</comment>
<reference evidence="9 10" key="1">
    <citation type="submission" date="2022-11" db="EMBL/GenBank/DDBJ databases">
        <title>Minimal conservation of predation-associated metabolite biosynthetic gene clusters underscores biosynthetic potential of Myxococcota including descriptions for ten novel species: Archangium lansinium sp. nov., Myxococcus landrumus sp. nov., Nannocystis bai.</title>
        <authorList>
            <person name="Ahearne A."/>
            <person name="Stevens C."/>
            <person name="Phillips K."/>
        </authorList>
    </citation>
    <scope>NUCLEOTIDE SEQUENCE [LARGE SCALE GENOMIC DNA]</scope>
    <source>
        <strain evidence="9 10">MIWBW</strain>
    </source>
</reference>
<dbReference type="InterPro" id="IPR001610">
    <property type="entry name" value="PAC"/>
</dbReference>
<evidence type="ECO:0000259" key="6">
    <source>
        <dbReference type="PROSITE" id="PS50109"/>
    </source>
</evidence>
<dbReference type="EMBL" id="JAPNKA010000001">
    <property type="protein sequence ID" value="MCY1082437.1"/>
    <property type="molecule type" value="Genomic_DNA"/>
</dbReference>
<dbReference type="Proteomes" id="UP001207654">
    <property type="component" value="Unassembled WGS sequence"/>
</dbReference>
<dbReference type="PROSITE" id="PS50112">
    <property type="entry name" value="PAS"/>
    <property type="match status" value="1"/>
</dbReference>
<name>A0ABT4AL67_9BACT</name>
<gene>
    <name evidence="9" type="ORF">OV287_49125</name>
</gene>
<dbReference type="GO" id="GO:0016301">
    <property type="term" value="F:kinase activity"/>
    <property type="evidence" value="ECO:0007669"/>
    <property type="project" value="UniProtKB-KW"/>
</dbReference>
<dbReference type="PROSITE" id="PS50113">
    <property type="entry name" value="PAC"/>
    <property type="match status" value="1"/>
</dbReference>
<dbReference type="Pfam" id="PF02518">
    <property type="entry name" value="HATPase_c"/>
    <property type="match status" value="1"/>
</dbReference>
<keyword evidence="3" id="KW-0597">Phosphoprotein</keyword>
<dbReference type="Gene3D" id="3.30.565.10">
    <property type="entry name" value="Histidine kinase-like ATPase, C-terminal domain"/>
    <property type="match status" value="1"/>
</dbReference>
<evidence type="ECO:0000313" key="9">
    <source>
        <dbReference type="EMBL" id="MCY1082437.1"/>
    </source>
</evidence>
<dbReference type="CDD" id="cd00130">
    <property type="entry name" value="PAS"/>
    <property type="match status" value="1"/>
</dbReference>
<dbReference type="PANTHER" id="PTHR43304">
    <property type="entry name" value="PHYTOCHROME-LIKE PROTEIN CPH1"/>
    <property type="match status" value="1"/>
</dbReference>
<dbReference type="InterPro" id="IPR036890">
    <property type="entry name" value="HATPase_C_sf"/>
</dbReference>
<dbReference type="Pfam" id="PF08447">
    <property type="entry name" value="PAS_3"/>
    <property type="match status" value="1"/>
</dbReference>
<keyword evidence="10" id="KW-1185">Reference proteome</keyword>
<dbReference type="InterPro" id="IPR013655">
    <property type="entry name" value="PAS_fold_3"/>
</dbReference>
<dbReference type="Gene3D" id="1.10.287.130">
    <property type="match status" value="1"/>
</dbReference>
<dbReference type="SUPFAM" id="SSF47384">
    <property type="entry name" value="Homodimeric domain of signal transducing histidine kinase"/>
    <property type="match status" value="1"/>
</dbReference>
<dbReference type="InterPro" id="IPR003594">
    <property type="entry name" value="HATPase_dom"/>
</dbReference>
<accession>A0ABT4AL67</accession>
<dbReference type="SUPFAM" id="SSF55785">
    <property type="entry name" value="PYP-like sensor domain (PAS domain)"/>
    <property type="match status" value="1"/>
</dbReference>
<dbReference type="RefSeq" id="WP_267541005.1">
    <property type="nucleotide sequence ID" value="NZ_JAPNKA010000001.1"/>
</dbReference>
<dbReference type="InterPro" id="IPR000014">
    <property type="entry name" value="PAS"/>
</dbReference>
<dbReference type="CDD" id="cd00082">
    <property type="entry name" value="HisKA"/>
    <property type="match status" value="1"/>
</dbReference>
<dbReference type="SUPFAM" id="SSF55874">
    <property type="entry name" value="ATPase domain of HSP90 chaperone/DNA topoisomerase II/histidine kinase"/>
    <property type="match status" value="1"/>
</dbReference>